<feature type="compositionally biased region" description="Polar residues" evidence="1">
    <location>
        <begin position="10"/>
        <end position="24"/>
    </location>
</feature>
<proteinExistence type="predicted"/>
<feature type="non-terminal residue" evidence="2">
    <location>
        <position position="1"/>
    </location>
</feature>
<reference evidence="2" key="1">
    <citation type="submission" date="2018-05" db="EMBL/GenBank/DDBJ databases">
        <authorList>
            <person name="Lanie J.A."/>
            <person name="Ng W.-L."/>
            <person name="Kazmierczak K.M."/>
            <person name="Andrzejewski T.M."/>
            <person name="Davidsen T.M."/>
            <person name="Wayne K.J."/>
            <person name="Tettelin H."/>
            <person name="Glass J.I."/>
            <person name="Rusch D."/>
            <person name="Podicherti R."/>
            <person name="Tsui H.-C.T."/>
            <person name="Winkler M.E."/>
        </authorList>
    </citation>
    <scope>NUCLEOTIDE SEQUENCE</scope>
</reference>
<feature type="compositionally biased region" description="Polar residues" evidence="1">
    <location>
        <begin position="85"/>
        <end position="99"/>
    </location>
</feature>
<feature type="region of interest" description="Disordered" evidence="1">
    <location>
        <begin position="1"/>
        <end position="99"/>
    </location>
</feature>
<dbReference type="AlphaFoldDB" id="A0A382LMR6"/>
<feature type="non-terminal residue" evidence="2">
    <location>
        <position position="99"/>
    </location>
</feature>
<sequence>GRRKNKAQAIPNQAGRSARVQSRQSFDRGSPGSHPASWGTASRRMVGAGPQEEEHWVPLRTEEEAPESSNPNPQEQGRHLWRLDQSGSQASLAQGRQGL</sequence>
<evidence type="ECO:0000256" key="1">
    <source>
        <dbReference type="SAM" id="MobiDB-lite"/>
    </source>
</evidence>
<organism evidence="2">
    <name type="scientific">marine metagenome</name>
    <dbReference type="NCBI Taxonomy" id="408172"/>
    <lineage>
        <taxon>unclassified sequences</taxon>
        <taxon>metagenomes</taxon>
        <taxon>ecological metagenomes</taxon>
    </lineage>
</organism>
<evidence type="ECO:0000313" key="2">
    <source>
        <dbReference type="EMBL" id="SVC36392.1"/>
    </source>
</evidence>
<name>A0A382LMR6_9ZZZZ</name>
<dbReference type="EMBL" id="UINC01087213">
    <property type="protein sequence ID" value="SVC36392.1"/>
    <property type="molecule type" value="Genomic_DNA"/>
</dbReference>
<feature type="compositionally biased region" description="Basic and acidic residues" evidence="1">
    <location>
        <begin position="52"/>
        <end position="63"/>
    </location>
</feature>
<protein>
    <submittedName>
        <fullName evidence="2">Uncharacterized protein</fullName>
    </submittedName>
</protein>
<accession>A0A382LMR6</accession>
<gene>
    <name evidence="2" type="ORF">METZ01_LOCUS289246</name>
</gene>